<dbReference type="PANTHER" id="PTHR24096">
    <property type="entry name" value="LONG-CHAIN-FATTY-ACID--COA LIGASE"/>
    <property type="match status" value="1"/>
</dbReference>
<evidence type="ECO:0000256" key="2">
    <source>
        <dbReference type="ARBA" id="ARBA00022598"/>
    </source>
</evidence>
<dbReference type="Gene3D" id="3.40.50.12780">
    <property type="entry name" value="N-terminal domain of ligase-like"/>
    <property type="match status" value="1"/>
</dbReference>
<accession>A0ABQ6VDR0</accession>
<sequence>MPISSKRPPLPLDNTDLYSLVFGSLSEEDGQRTAVIDLATNTETTYAELRVKVNAMAGWLSHKGIAKGDVVALHCPNSEAFIIVAHAVWRIGAILSPLSLLSTVKSVETQLKDSNSKMLLTISALGDVSPEGARNHGLSEDMIIQLDTPEGLPAILTAGHQPPEVTFDVDTDVAALPYSSGTTGLPKGVQLSHRQLVSNALQGTDLPIVTGDDIILGILPFFHIYGLTALINFALSTRAKLLTMPKFDLQPFLEAHQKYGVTFTFIAPPVAVVLAKHPMVDNYDLSSLRGLFCGAASLDEELARAVEKRLGTHVQQGYGMTETSPLTHANIDPNLPRATIGQPVANTEHKLVNVETGDEIALPEGEGKSEVGELWVRGPQIMLGYLNRPEETAATLPGDGWLRTGDMAQQDQHGHVYIVDRLKELIKYKGYQVPPAELEALLLSHPAIADSAVVGVTREEDGEEIPKAYVVLQDGQDISGEEIMAFVEEHVAPYKKIRLVEFIDQIPKSSTGKILRRELRQAHEEAQQA</sequence>
<dbReference type="InterPro" id="IPR000873">
    <property type="entry name" value="AMP-dep_synth/lig_dom"/>
</dbReference>
<dbReference type="EMBL" id="WBZJ01000002">
    <property type="protein sequence ID" value="KAB3520992.1"/>
    <property type="molecule type" value="Genomic_DNA"/>
</dbReference>
<organism evidence="5 6">
    <name type="scientific">Corynebacterium zhongnanshanii</name>
    <dbReference type="NCBI Taxonomy" id="2768834"/>
    <lineage>
        <taxon>Bacteria</taxon>
        <taxon>Bacillati</taxon>
        <taxon>Actinomycetota</taxon>
        <taxon>Actinomycetes</taxon>
        <taxon>Mycobacteriales</taxon>
        <taxon>Corynebacteriaceae</taxon>
        <taxon>Corynebacterium</taxon>
    </lineage>
</organism>
<dbReference type="InterPro" id="IPR025110">
    <property type="entry name" value="AMP-bd_C"/>
</dbReference>
<keyword evidence="2 5" id="KW-0436">Ligase</keyword>
<feature type="domain" description="AMP-dependent synthetase/ligase" evidence="3">
    <location>
        <begin position="28"/>
        <end position="386"/>
    </location>
</feature>
<dbReference type="RefSeq" id="WP_151844503.1">
    <property type="nucleotide sequence ID" value="NZ_WBZJ01000002.1"/>
</dbReference>
<evidence type="ECO:0000259" key="3">
    <source>
        <dbReference type="Pfam" id="PF00501"/>
    </source>
</evidence>
<keyword evidence="6" id="KW-1185">Reference proteome</keyword>
<dbReference type="PROSITE" id="PS00455">
    <property type="entry name" value="AMP_BINDING"/>
    <property type="match status" value="1"/>
</dbReference>
<dbReference type="PANTHER" id="PTHR24096:SF149">
    <property type="entry name" value="AMP-BINDING DOMAIN-CONTAINING PROTEIN-RELATED"/>
    <property type="match status" value="1"/>
</dbReference>
<evidence type="ECO:0000259" key="4">
    <source>
        <dbReference type="Pfam" id="PF13193"/>
    </source>
</evidence>
<dbReference type="InterPro" id="IPR020845">
    <property type="entry name" value="AMP-binding_CS"/>
</dbReference>
<evidence type="ECO:0000313" key="6">
    <source>
        <dbReference type="Proteomes" id="UP000436181"/>
    </source>
</evidence>
<dbReference type="Pfam" id="PF00501">
    <property type="entry name" value="AMP-binding"/>
    <property type="match status" value="1"/>
</dbReference>
<dbReference type="InterPro" id="IPR045851">
    <property type="entry name" value="AMP-bd_C_sf"/>
</dbReference>
<proteinExistence type="inferred from homology"/>
<comment type="similarity">
    <text evidence="1">Belongs to the ATP-dependent AMP-binding enzyme family.</text>
</comment>
<dbReference type="SUPFAM" id="SSF56801">
    <property type="entry name" value="Acetyl-CoA synthetase-like"/>
    <property type="match status" value="1"/>
</dbReference>
<evidence type="ECO:0000256" key="1">
    <source>
        <dbReference type="ARBA" id="ARBA00006432"/>
    </source>
</evidence>
<dbReference type="Pfam" id="PF13193">
    <property type="entry name" value="AMP-binding_C"/>
    <property type="match status" value="1"/>
</dbReference>
<reference evidence="5 6" key="1">
    <citation type="submission" date="2019-10" db="EMBL/GenBank/DDBJ databases">
        <title>Corynebacterium sp novel species isolated from the respiratory tract of Marmot.</title>
        <authorList>
            <person name="Zhang G."/>
        </authorList>
    </citation>
    <scope>NUCLEOTIDE SEQUENCE [LARGE SCALE GENOMIC DNA]</scope>
    <source>
        <strain evidence="5 6">336</strain>
    </source>
</reference>
<protein>
    <submittedName>
        <fullName evidence="5">4-coumarate--CoA ligase family protein</fullName>
    </submittedName>
</protein>
<evidence type="ECO:0000313" key="5">
    <source>
        <dbReference type="EMBL" id="KAB3520992.1"/>
    </source>
</evidence>
<gene>
    <name evidence="5" type="ORF">F8377_07155</name>
</gene>
<comment type="caution">
    <text evidence="5">The sequence shown here is derived from an EMBL/GenBank/DDBJ whole genome shotgun (WGS) entry which is preliminary data.</text>
</comment>
<name>A0ABQ6VDR0_9CORY</name>
<dbReference type="GO" id="GO:0016874">
    <property type="term" value="F:ligase activity"/>
    <property type="evidence" value="ECO:0007669"/>
    <property type="project" value="UniProtKB-KW"/>
</dbReference>
<dbReference type="InterPro" id="IPR042099">
    <property type="entry name" value="ANL_N_sf"/>
</dbReference>
<dbReference type="Gene3D" id="3.30.300.30">
    <property type="match status" value="1"/>
</dbReference>
<dbReference type="Proteomes" id="UP000436181">
    <property type="component" value="Unassembled WGS sequence"/>
</dbReference>
<feature type="domain" description="AMP-binding enzyme C-terminal" evidence="4">
    <location>
        <begin position="437"/>
        <end position="513"/>
    </location>
</feature>